<reference evidence="1 2" key="1">
    <citation type="journal article" date="2022" name="Genome Biol. Evol.">
        <title>The Spruce Budworm Genome: Reconstructing the Evolutionary History of Antifreeze Proteins.</title>
        <authorList>
            <person name="Beliveau C."/>
            <person name="Gagne P."/>
            <person name="Picq S."/>
            <person name="Vernygora O."/>
            <person name="Keeling C.I."/>
            <person name="Pinkney K."/>
            <person name="Doucet D."/>
            <person name="Wen F."/>
            <person name="Johnston J.S."/>
            <person name="Maaroufi H."/>
            <person name="Boyle B."/>
            <person name="Laroche J."/>
            <person name="Dewar K."/>
            <person name="Juretic N."/>
            <person name="Blackburn G."/>
            <person name="Nisole A."/>
            <person name="Brunet B."/>
            <person name="Brandao M."/>
            <person name="Lumley L."/>
            <person name="Duan J."/>
            <person name="Quan G."/>
            <person name="Lucarotti C.J."/>
            <person name="Roe A.D."/>
            <person name="Sperling F.A.H."/>
            <person name="Levesque R.C."/>
            <person name="Cusson M."/>
        </authorList>
    </citation>
    <scope>NUCLEOTIDE SEQUENCE [LARGE SCALE GENOMIC DNA]</scope>
    <source>
        <strain evidence="1">Glfc:IPQL:Cfum</strain>
    </source>
</reference>
<accession>A0ACC0KKF3</accession>
<name>A0ACC0KKF3_CHOFU</name>
<proteinExistence type="predicted"/>
<dbReference type="EMBL" id="CM046117">
    <property type="protein sequence ID" value="KAI8436755.1"/>
    <property type="molecule type" value="Genomic_DNA"/>
</dbReference>
<dbReference type="Proteomes" id="UP001064048">
    <property type="component" value="Chromosome 17"/>
</dbReference>
<sequence length="146" mass="16275">MQAIKALGAATPKALSLVKKGVFAPIVDQVRQTHLPAPKPNEKRPYSPFQDASNLAEIAVARLDDLLNWGRKGSIWPMTFGLACCAVEMMHIAAPRYDMDRGCDRIVPVDIYVPGCPPSAEALLYGVLQLQKKVKRMKTIQIWYRK</sequence>
<evidence type="ECO:0000313" key="2">
    <source>
        <dbReference type="Proteomes" id="UP001064048"/>
    </source>
</evidence>
<protein>
    <submittedName>
        <fullName evidence="1">Uncharacterized protein</fullName>
    </submittedName>
</protein>
<keyword evidence="2" id="KW-1185">Reference proteome</keyword>
<organism evidence="1 2">
    <name type="scientific">Choristoneura fumiferana</name>
    <name type="common">Spruce budworm moth</name>
    <name type="synonym">Archips fumiferana</name>
    <dbReference type="NCBI Taxonomy" id="7141"/>
    <lineage>
        <taxon>Eukaryota</taxon>
        <taxon>Metazoa</taxon>
        <taxon>Ecdysozoa</taxon>
        <taxon>Arthropoda</taxon>
        <taxon>Hexapoda</taxon>
        <taxon>Insecta</taxon>
        <taxon>Pterygota</taxon>
        <taxon>Neoptera</taxon>
        <taxon>Endopterygota</taxon>
        <taxon>Lepidoptera</taxon>
        <taxon>Glossata</taxon>
        <taxon>Ditrysia</taxon>
        <taxon>Tortricoidea</taxon>
        <taxon>Tortricidae</taxon>
        <taxon>Tortricinae</taxon>
        <taxon>Choristoneura</taxon>
    </lineage>
</organism>
<evidence type="ECO:0000313" key="1">
    <source>
        <dbReference type="EMBL" id="KAI8436755.1"/>
    </source>
</evidence>
<comment type="caution">
    <text evidence="1">The sequence shown here is derived from an EMBL/GenBank/DDBJ whole genome shotgun (WGS) entry which is preliminary data.</text>
</comment>
<gene>
    <name evidence="1" type="ORF">MSG28_010224</name>
</gene>